<dbReference type="EMBL" id="KQ414982">
    <property type="protein sequence ID" value="KOC59025.1"/>
    <property type="molecule type" value="Genomic_DNA"/>
</dbReference>
<dbReference type="STRING" id="597456.A0A0L7QKC6"/>
<evidence type="ECO:0000313" key="3">
    <source>
        <dbReference type="Proteomes" id="UP000053825"/>
    </source>
</evidence>
<feature type="compositionally biased region" description="Basic and acidic residues" evidence="1">
    <location>
        <begin position="735"/>
        <end position="749"/>
    </location>
</feature>
<dbReference type="Proteomes" id="UP000053825">
    <property type="component" value="Unassembled WGS sequence"/>
</dbReference>
<feature type="compositionally biased region" description="Basic and acidic residues" evidence="1">
    <location>
        <begin position="647"/>
        <end position="656"/>
    </location>
</feature>
<feature type="non-terminal residue" evidence="2">
    <location>
        <position position="1"/>
    </location>
</feature>
<feature type="compositionally biased region" description="Basic and acidic residues" evidence="1">
    <location>
        <begin position="467"/>
        <end position="478"/>
    </location>
</feature>
<feature type="region of interest" description="Disordered" evidence="1">
    <location>
        <begin position="735"/>
        <end position="771"/>
    </location>
</feature>
<sequence length="1244" mass="140822">DVLVANHQYTPNLLPPKYPYPPAFHTQHTVSPVIQTQQPSYNPLPQNVLDQIRNTVSSAAPIFILPSGCHQATNQASNSMNQGGVAQQTGQSTGFNCPIYCPPSFYPYPLPFPMFDSFGTQARCKDGPRGYSCCHQKRNALDSTNYPLSCCCNMQEMEEHRCTATHDDTICSKRNCPSSISLQALASQLLSLPGIISCAATRLILRKVAGSNITNTMEDIMEKAQKSIGSLTKDQLLVESRNAQQVNALINLHMTTTPPANIIPLLTLLQLKVNVLKAQVESLINKKVMECQGYGFEVETSGPIDPTVLTMKTNAELRQLLSALRQKECDERVNANFSPYHSQRVIAEARLNNVQAKIRQVEAEFERRRCMTVPTPTLTSRIIQQFSESRCMIGFAHANIFDPYVQRSTMDSPDPFVPCIRNPRKLYLKPREPGQETAQGRDENETTSEGTSMCKDTGTGEGNVNSSKDKGVESKSSEDTCSCEGTSSEESLDEDKKKLRLKIDEGGKVTISCGASLRDVSLLRLASNVVTRIRKVCKKGRGQGKGVKEVRRVSRDGEEVDEEMKKDEEEVNSGDKLVYVKDGDTDSEDFELFIFEEDPGDESSDSEDLDLFIFQEDPDGETQIKEDIKEEPESIESIRIPDSADIPIKKESKSMEKIGIPDSVDTPIKKEPESVEEIRTVKTEPKPRATPLYAVSKVKEEPELMNPEGNKVLETRETDESWSTPFVRTQKFEDDGEALKGKSTVEDVSKNQGTGSEAAEQWKTPEEGRSSDLHESTFYMIKPITKKKRVIRILKKEDELVSNENGGSQRKDSKERNVQFVSMMTRVKYNRRFGDFGEWNINECNVEKTEDSSRDVEKINTINENQAHFPSENENPLINIQQCESLVTTEKNNEIGKNTLVEKMFPKVHKKNDENFTTGLKCFPPLKHAEPKSARTTTFETRFHQRKIESKTVCDSNTFYHHDSETENSIASRIYSMIENQFVSFGSLLSNIPNIQDVMSNLHFDKLSRNTFNENDLTEQVDNATNNKRELNEKDDWTLLPLNTNASYDDEHATSGGNYVSAYEGCRNVREIKHSIIVDKEKENYVVIRGSISGQFRELSRNGFKRPYQTRRSLIIRSRLKNPEHSKNEYVRPFTVFKRPKRSQIFVSEAMKQTERKLKFREKLLSLPEALEDMERLETVDDNNLNNNEKNEEHTEVSQEAIFQQNSKHSNDLNNNYSAASLNGNEHVTDVQDNFNDIGINRQT</sequence>
<evidence type="ECO:0000256" key="1">
    <source>
        <dbReference type="SAM" id="MobiDB-lite"/>
    </source>
</evidence>
<accession>A0A0L7QKC6</accession>
<protein>
    <submittedName>
        <fullName evidence="2">Uncharacterized protein</fullName>
    </submittedName>
</protein>
<dbReference type="AlphaFoldDB" id="A0A0L7QKC6"/>
<reference evidence="2 3" key="1">
    <citation type="submission" date="2015-07" db="EMBL/GenBank/DDBJ databases">
        <title>The genome of Habropoda laboriosa.</title>
        <authorList>
            <person name="Pan H."/>
            <person name="Kapheim K."/>
        </authorList>
    </citation>
    <scope>NUCLEOTIDE SEQUENCE [LARGE SCALE GENOMIC DNA]</scope>
    <source>
        <strain evidence="2">0110345459</strain>
    </source>
</reference>
<proteinExistence type="predicted"/>
<dbReference type="OrthoDB" id="7700298at2759"/>
<feature type="region of interest" description="Disordered" evidence="1">
    <location>
        <begin position="421"/>
        <end position="489"/>
    </location>
</feature>
<feature type="compositionally biased region" description="Basic and acidic residues" evidence="1">
    <location>
        <begin position="667"/>
        <end position="687"/>
    </location>
</feature>
<feature type="region of interest" description="Disordered" evidence="1">
    <location>
        <begin position="615"/>
        <end position="687"/>
    </location>
</feature>
<keyword evidence="3" id="KW-1185">Reference proteome</keyword>
<feature type="region of interest" description="Disordered" evidence="1">
    <location>
        <begin position="692"/>
        <end position="711"/>
    </location>
</feature>
<organism evidence="2 3">
    <name type="scientific">Habropoda laboriosa</name>
    <dbReference type="NCBI Taxonomy" id="597456"/>
    <lineage>
        <taxon>Eukaryota</taxon>
        <taxon>Metazoa</taxon>
        <taxon>Ecdysozoa</taxon>
        <taxon>Arthropoda</taxon>
        <taxon>Hexapoda</taxon>
        <taxon>Insecta</taxon>
        <taxon>Pterygota</taxon>
        <taxon>Neoptera</taxon>
        <taxon>Endopterygota</taxon>
        <taxon>Hymenoptera</taxon>
        <taxon>Apocrita</taxon>
        <taxon>Aculeata</taxon>
        <taxon>Apoidea</taxon>
        <taxon>Anthophila</taxon>
        <taxon>Apidae</taxon>
        <taxon>Habropoda</taxon>
    </lineage>
</organism>
<feature type="compositionally biased region" description="Low complexity" evidence="1">
    <location>
        <begin position="479"/>
        <end position="489"/>
    </location>
</feature>
<gene>
    <name evidence="2" type="ORF">WH47_00569</name>
</gene>
<feature type="compositionally biased region" description="Basic and acidic residues" evidence="1">
    <location>
        <begin position="429"/>
        <end position="444"/>
    </location>
</feature>
<feature type="compositionally biased region" description="Basic and acidic residues" evidence="1">
    <location>
        <begin position="622"/>
        <end position="632"/>
    </location>
</feature>
<name>A0A0L7QKC6_9HYME</name>
<evidence type="ECO:0000313" key="2">
    <source>
        <dbReference type="EMBL" id="KOC59025.1"/>
    </source>
</evidence>